<reference evidence="2" key="1">
    <citation type="submission" date="2022-11" db="UniProtKB">
        <authorList>
            <consortium name="WormBaseParasite"/>
        </authorList>
    </citation>
    <scope>IDENTIFICATION</scope>
</reference>
<dbReference type="WBParaSite" id="nRc.2.0.1.t37735-RA">
    <property type="protein sequence ID" value="nRc.2.0.1.t37735-RA"/>
    <property type="gene ID" value="nRc.2.0.1.g37735"/>
</dbReference>
<keyword evidence="1" id="KW-1185">Reference proteome</keyword>
<sequence>MFEYEIFVADVTDSVGISSATVSDSTNPEAKKSLDFCRRKSATIGDCHRVADCRCVAVCRRFLGLSYDLQIAVSFLIIHYLEAFYDKQIIDSWTVADCRKLNPKNRRQSAISLLNKASV</sequence>
<organism evidence="1 2">
    <name type="scientific">Romanomermis culicivorax</name>
    <name type="common">Nematode worm</name>
    <dbReference type="NCBI Taxonomy" id="13658"/>
    <lineage>
        <taxon>Eukaryota</taxon>
        <taxon>Metazoa</taxon>
        <taxon>Ecdysozoa</taxon>
        <taxon>Nematoda</taxon>
        <taxon>Enoplea</taxon>
        <taxon>Dorylaimia</taxon>
        <taxon>Mermithida</taxon>
        <taxon>Mermithoidea</taxon>
        <taxon>Mermithidae</taxon>
        <taxon>Romanomermis</taxon>
    </lineage>
</organism>
<proteinExistence type="predicted"/>
<protein>
    <submittedName>
        <fullName evidence="2">Uncharacterized protein</fullName>
    </submittedName>
</protein>
<name>A0A915KH75_ROMCU</name>
<accession>A0A915KH75</accession>
<evidence type="ECO:0000313" key="2">
    <source>
        <dbReference type="WBParaSite" id="nRc.2.0.1.t37735-RA"/>
    </source>
</evidence>
<evidence type="ECO:0000313" key="1">
    <source>
        <dbReference type="Proteomes" id="UP000887565"/>
    </source>
</evidence>
<dbReference type="Proteomes" id="UP000887565">
    <property type="component" value="Unplaced"/>
</dbReference>
<dbReference type="AlphaFoldDB" id="A0A915KH75"/>